<evidence type="ECO:0000313" key="1">
    <source>
        <dbReference type="EMBL" id="MET4721296.1"/>
    </source>
</evidence>
<reference evidence="1 2" key="1">
    <citation type="submission" date="2024-06" db="EMBL/GenBank/DDBJ databases">
        <title>Genomic Encyclopedia of Type Strains, Phase V (KMG-V): Genome sequencing to study the core and pangenomes of soil and plant-associated prokaryotes.</title>
        <authorList>
            <person name="Whitman W."/>
        </authorList>
    </citation>
    <scope>NUCLEOTIDE SEQUENCE [LARGE SCALE GENOMIC DNA]</scope>
    <source>
        <strain evidence="1 2">USDA 160</strain>
    </source>
</reference>
<dbReference type="RefSeq" id="WP_210161799.1">
    <property type="nucleotide sequence ID" value="NZ_JBEPTQ010000002.1"/>
</dbReference>
<dbReference type="EMBL" id="JBEPTQ010000002">
    <property type="protein sequence ID" value="MET4721296.1"/>
    <property type="molecule type" value="Genomic_DNA"/>
</dbReference>
<dbReference type="Proteomes" id="UP001549291">
    <property type="component" value="Unassembled WGS sequence"/>
</dbReference>
<organism evidence="1 2">
    <name type="scientific">Bradyrhizobium japonicum</name>
    <dbReference type="NCBI Taxonomy" id="375"/>
    <lineage>
        <taxon>Bacteria</taxon>
        <taxon>Pseudomonadati</taxon>
        <taxon>Pseudomonadota</taxon>
        <taxon>Alphaproteobacteria</taxon>
        <taxon>Hyphomicrobiales</taxon>
        <taxon>Nitrobacteraceae</taxon>
        <taxon>Bradyrhizobium</taxon>
    </lineage>
</organism>
<keyword evidence="2" id="KW-1185">Reference proteome</keyword>
<gene>
    <name evidence="1" type="ORF">ABIF63_005402</name>
</gene>
<sequence length="45" mass="5205">MKNIVRPHSKEGPEAGHNWLNYSNFKMNGRQSVSPIARRIKPKTE</sequence>
<evidence type="ECO:0000313" key="2">
    <source>
        <dbReference type="Proteomes" id="UP001549291"/>
    </source>
</evidence>
<accession>A0ABV2RWJ9</accession>
<protein>
    <submittedName>
        <fullName evidence="1">Uncharacterized protein</fullName>
    </submittedName>
</protein>
<name>A0ABV2RWJ9_BRAJP</name>
<comment type="caution">
    <text evidence="1">The sequence shown here is derived from an EMBL/GenBank/DDBJ whole genome shotgun (WGS) entry which is preliminary data.</text>
</comment>
<proteinExistence type="predicted"/>